<gene>
    <name evidence="2" type="ORF">BRAFLDRAFT_65077</name>
</gene>
<feature type="region of interest" description="Disordered" evidence="1">
    <location>
        <begin position="37"/>
        <end position="68"/>
    </location>
</feature>
<feature type="region of interest" description="Disordered" evidence="1">
    <location>
        <begin position="1"/>
        <end position="20"/>
    </location>
</feature>
<feature type="compositionally biased region" description="Basic and acidic residues" evidence="1">
    <location>
        <begin position="37"/>
        <end position="51"/>
    </location>
</feature>
<dbReference type="AlphaFoldDB" id="C3ZBK3"/>
<dbReference type="EMBL" id="GG666603">
    <property type="protein sequence ID" value="EEN50240.1"/>
    <property type="molecule type" value="Genomic_DNA"/>
</dbReference>
<dbReference type="eggNOG" id="ENOG502RTTG">
    <property type="taxonomic scope" value="Eukaryota"/>
</dbReference>
<evidence type="ECO:0000256" key="1">
    <source>
        <dbReference type="SAM" id="MobiDB-lite"/>
    </source>
</evidence>
<name>C3ZBK3_BRAFL</name>
<dbReference type="InParanoid" id="C3ZBK3"/>
<proteinExistence type="predicted"/>
<organism>
    <name type="scientific">Branchiostoma floridae</name>
    <name type="common">Florida lancelet</name>
    <name type="synonym">Amphioxus</name>
    <dbReference type="NCBI Taxonomy" id="7739"/>
    <lineage>
        <taxon>Eukaryota</taxon>
        <taxon>Metazoa</taxon>
        <taxon>Chordata</taxon>
        <taxon>Cephalochordata</taxon>
        <taxon>Leptocardii</taxon>
        <taxon>Amphioxiformes</taxon>
        <taxon>Branchiostomatidae</taxon>
        <taxon>Branchiostoma</taxon>
    </lineage>
</organism>
<sequence>MEPAPWSQLHGDPDHTEHGLFNIDTNTTLAEVQKLKEDHLRRPSPEMEHGHARSGLQQAAPTERAGGPRSTYCYKYQAKSVFTLAVIVKRNHRKHFKYEMEEKTE</sequence>
<reference evidence="2" key="1">
    <citation type="journal article" date="2008" name="Nature">
        <title>The amphioxus genome and the evolution of the chordate karyotype.</title>
        <authorList>
            <consortium name="US DOE Joint Genome Institute (JGI-PGF)"/>
            <person name="Putnam N.H."/>
            <person name="Butts T."/>
            <person name="Ferrier D.E.K."/>
            <person name="Furlong R.F."/>
            <person name="Hellsten U."/>
            <person name="Kawashima T."/>
            <person name="Robinson-Rechavi M."/>
            <person name="Shoguchi E."/>
            <person name="Terry A."/>
            <person name="Yu J.-K."/>
            <person name="Benito-Gutierrez E.L."/>
            <person name="Dubchak I."/>
            <person name="Garcia-Fernandez J."/>
            <person name="Gibson-Brown J.J."/>
            <person name="Grigoriev I.V."/>
            <person name="Horton A.C."/>
            <person name="de Jong P.J."/>
            <person name="Jurka J."/>
            <person name="Kapitonov V.V."/>
            <person name="Kohara Y."/>
            <person name="Kuroki Y."/>
            <person name="Lindquist E."/>
            <person name="Lucas S."/>
            <person name="Osoegawa K."/>
            <person name="Pennacchio L.A."/>
            <person name="Salamov A.A."/>
            <person name="Satou Y."/>
            <person name="Sauka-Spengler T."/>
            <person name="Schmutz J."/>
            <person name="Shin-I T."/>
            <person name="Toyoda A."/>
            <person name="Bronner-Fraser M."/>
            <person name="Fujiyama A."/>
            <person name="Holland L.Z."/>
            <person name="Holland P.W.H."/>
            <person name="Satoh N."/>
            <person name="Rokhsar D.S."/>
        </authorList>
    </citation>
    <scope>NUCLEOTIDE SEQUENCE [LARGE SCALE GENOMIC DNA]</scope>
    <source>
        <strain evidence="2">S238N-H82</strain>
        <tissue evidence="2">Testes</tissue>
    </source>
</reference>
<evidence type="ECO:0000313" key="2">
    <source>
        <dbReference type="EMBL" id="EEN50240.1"/>
    </source>
</evidence>
<accession>C3ZBK3</accession>
<dbReference type="STRING" id="7739.C3ZBK3"/>
<protein>
    <submittedName>
        <fullName evidence="2">Uncharacterized protein</fullName>
    </submittedName>
</protein>